<evidence type="ECO:0000313" key="8">
    <source>
        <dbReference type="Proteomes" id="UP000011723"/>
    </source>
</evidence>
<dbReference type="CDD" id="cd21112">
    <property type="entry name" value="alphaLP-like"/>
    <property type="match status" value="1"/>
</dbReference>
<dbReference type="GO" id="GO:0004252">
    <property type="term" value="F:serine-type endopeptidase activity"/>
    <property type="evidence" value="ECO:0007669"/>
    <property type="project" value="InterPro"/>
</dbReference>
<evidence type="ECO:0000256" key="4">
    <source>
        <dbReference type="ARBA" id="ARBA00022825"/>
    </source>
</evidence>
<comment type="similarity">
    <text evidence="1">Belongs to the peptidase S1 family.</text>
</comment>
<evidence type="ECO:0000256" key="2">
    <source>
        <dbReference type="ARBA" id="ARBA00022670"/>
    </source>
</evidence>
<dbReference type="PRINTS" id="PR00861">
    <property type="entry name" value="ALYTICPTASE"/>
</dbReference>
<dbReference type="HOGENOM" id="CLU_035026_0_0_11"/>
<keyword evidence="3" id="KW-0378">Hydrolase</keyword>
<dbReference type="STRING" id="1121362.A605_03915"/>
<gene>
    <name evidence="7" type="ORF">A605_03915</name>
</gene>
<feature type="compositionally biased region" description="Low complexity" evidence="6">
    <location>
        <begin position="99"/>
        <end position="113"/>
    </location>
</feature>
<evidence type="ECO:0000256" key="1">
    <source>
        <dbReference type="ARBA" id="ARBA00007664"/>
    </source>
</evidence>
<name>M1MVN3_9CORY</name>
<evidence type="ECO:0008006" key="9">
    <source>
        <dbReference type="Google" id="ProtNLM"/>
    </source>
</evidence>
<protein>
    <recommendedName>
        <fullName evidence="9">Serine protease</fullName>
    </recommendedName>
</protein>
<dbReference type="KEGG" id="chn:A605_03915"/>
<keyword evidence="4" id="KW-0720">Serine protease</keyword>
<feature type="region of interest" description="Disordered" evidence="6">
    <location>
        <begin position="58"/>
        <end position="114"/>
    </location>
</feature>
<dbReference type="InterPro" id="IPR001316">
    <property type="entry name" value="Pept_S1A_streptogrisin"/>
</dbReference>
<dbReference type="EMBL" id="CP003697">
    <property type="protein sequence ID" value="AGF71794.1"/>
    <property type="molecule type" value="Genomic_DNA"/>
</dbReference>
<keyword evidence="2" id="KW-0645">Protease</keyword>
<dbReference type="GO" id="GO:0006508">
    <property type="term" value="P:proteolysis"/>
    <property type="evidence" value="ECO:0007669"/>
    <property type="project" value="UniProtKB-KW"/>
</dbReference>
<dbReference type="SUPFAM" id="SSF50494">
    <property type="entry name" value="Trypsin-like serine proteases"/>
    <property type="match status" value="1"/>
</dbReference>
<evidence type="ECO:0000256" key="3">
    <source>
        <dbReference type="ARBA" id="ARBA00022801"/>
    </source>
</evidence>
<dbReference type="InterPro" id="IPR009003">
    <property type="entry name" value="Peptidase_S1_PA"/>
</dbReference>
<evidence type="ECO:0000256" key="5">
    <source>
        <dbReference type="ARBA" id="ARBA00023157"/>
    </source>
</evidence>
<dbReference type="PATRIC" id="fig|1121362.3.peg.787"/>
<organism evidence="7 8">
    <name type="scientific">Corynebacterium halotolerans YIM 70093 = DSM 44683</name>
    <dbReference type="NCBI Taxonomy" id="1121362"/>
    <lineage>
        <taxon>Bacteria</taxon>
        <taxon>Bacillati</taxon>
        <taxon>Actinomycetota</taxon>
        <taxon>Actinomycetes</taxon>
        <taxon>Mycobacteriales</taxon>
        <taxon>Corynebacteriaceae</taxon>
        <taxon>Corynebacterium</taxon>
    </lineage>
</organism>
<keyword evidence="5" id="KW-1015">Disulfide bond</keyword>
<evidence type="ECO:0000256" key="6">
    <source>
        <dbReference type="SAM" id="MobiDB-lite"/>
    </source>
</evidence>
<dbReference type="AlphaFoldDB" id="M1MVN3"/>
<dbReference type="eggNOG" id="COG5640">
    <property type="taxonomic scope" value="Bacteria"/>
</dbReference>
<keyword evidence="8" id="KW-1185">Reference proteome</keyword>
<evidence type="ECO:0000313" key="7">
    <source>
        <dbReference type="EMBL" id="AGF71794.1"/>
    </source>
</evidence>
<dbReference type="Gene3D" id="2.40.10.10">
    <property type="entry name" value="Trypsin-like serine proteases"/>
    <property type="match status" value="2"/>
</dbReference>
<dbReference type="InterPro" id="IPR043504">
    <property type="entry name" value="Peptidase_S1_PA_chymotrypsin"/>
</dbReference>
<dbReference type="Proteomes" id="UP000011723">
    <property type="component" value="Chromosome"/>
</dbReference>
<reference evidence="7 8" key="1">
    <citation type="journal article" date="2012" name="Stand. Genomic Sci.">
        <title>Genome sequence of the halotolerant bacterium Corynebacterium halotolerans type strain YIM 70093(T) (= DSM 44683(T)).</title>
        <authorList>
            <person name="Ruckert C."/>
            <person name="Albersmeier A."/>
            <person name="Al-Dilaimi A."/>
            <person name="Niehaus K."/>
            <person name="Szczepanowski R."/>
            <person name="Kalinowski J."/>
        </authorList>
    </citation>
    <scope>NUCLEOTIDE SEQUENCE [LARGE SCALE GENOMIC DNA]</scope>
    <source>
        <strain evidence="7">YIM 70093</strain>
    </source>
</reference>
<proteinExistence type="inferred from homology"/>
<sequence>MVGVPAATASEQAPLIDSAAIVEQVREDLAGVGIDTAPVDTAVTDAVDRAVASIVPEATAANTTGPDSAAADTPYAPATNPNPLGLGQTPPAAGQPVSQETGAQAAEGQVAQVSDPNYRWRSDLSSKLMAANPTADHVLHRVPGSWFDAPRIPEESVLAQNQGKSLYGPGTPLYIGESKMCTLGVVGTDAQGRKVGLTAGHCGEPGELVASADSWQVGPSGTVVASNAAHDYSVIEFGSNAELTRSYNGVTVNEVGGAPVTLGQQLCKQGVATGFTCGITWAGDGNTQLSQVCASVGDSGGPVLAGNRLVGLVSGGSLPDPNLACRTPLQGVLFMPTVSTSINAVLADLEASGGPGAGFVLAE</sequence>
<accession>M1MVN3</accession>